<organism evidence="8 9">
    <name type="scientific">Hypsizygus marmoreus</name>
    <name type="common">White beech mushroom</name>
    <name type="synonym">Agaricus marmoreus</name>
    <dbReference type="NCBI Taxonomy" id="39966"/>
    <lineage>
        <taxon>Eukaryota</taxon>
        <taxon>Fungi</taxon>
        <taxon>Dikarya</taxon>
        <taxon>Basidiomycota</taxon>
        <taxon>Agaricomycotina</taxon>
        <taxon>Agaricomycetes</taxon>
        <taxon>Agaricomycetidae</taxon>
        <taxon>Agaricales</taxon>
        <taxon>Tricholomatineae</taxon>
        <taxon>Lyophyllaceae</taxon>
        <taxon>Hypsizygus</taxon>
    </lineage>
</organism>
<dbReference type="EC" id="6.3.3.2" evidence="5 6"/>
<gene>
    <name evidence="8" type="ORF">Hypma_014161</name>
</gene>
<dbReference type="GO" id="GO:0005524">
    <property type="term" value="F:ATP binding"/>
    <property type="evidence" value="ECO:0007669"/>
    <property type="project" value="UniProtKB-KW"/>
</dbReference>
<dbReference type="OrthoDB" id="2015992at2759"/>
<evidence type="ECO:0000256" key="2">
    <source>
        <dbReference type="ARBA" id="ARBA00022741"/>
    </source>
</evidence>
<comment type="caution">
    <text evidence="8">The sequence shown here is derived from an EMBL/GenBank/DDBJ whole genome shotgun (WGS) entry which is preliminary data.</text>
</comment>
<dbReference type="NCBIfam" id="TIGR02727">
    <property type="entry name" value="MTHFS_bact"/>
    <property type="match status" value="1"/>
</dbReference>
<keyword evidence="3 6" id="KW-0067">ATP-binding</keyword>
<dbReference type="Gene3D" id="3.40.50.10420">
    <property type="entry name" value="NagB/RpiA/CoA transferase-like"/>
    <property type="match status" value="1"/>
</dbReference>
<dbReference type="InterPro" id="IPR037171">
    <property type="entry name" value="NagB/RpiA_transferase-like"/>
</dbReference>
<dbReference type="InterPro" id="IPR002698">
    <property type="entry name" value="FTHF_cligase"/>
</dbReference>
<evidence type="ECO:0000313" key="9">
    <source>
        <dbReference type="Proteomes" id="UP000076154"/>
    </source>
</evidence>
<keyword evidence="2 6" id="KW-0547">Nucleotide-binding</keyword>
<dbReference type="Proteomes" id="UP000076154">
    <property type="component" value="Unassembled WGS sequence"/>
</dbReference>
<keyword evidence="9" id="KW-1185">Reference proteome</keyword>
<feature type="region of interest" description="Disordered" evidence="7">
    <location>
        <begin position="231"/>
        <end position="269"/>
    </location>
</feature>
<name>A0A369KAN4_HYPMA</name>
<dbReference type="AlphaFoldDB" id="A0A369KAN4"/>
<dbReference type="PANTHER" id="PTHR23407:SF1">
    <property type="entry name" value="5-FORMYLTETRAHYDROFOLATE CYCLO-LIGASE"/>
    <property type="match status" value="1"/>
</dbReference>
<dbReference type="FunCoup" id="A0A369KAN4">
    <property type="interactions" value="192"/>
</dbReference>
<evidence type="ECO:0000256" key="5">
    <source>
        <dbReference type="ARBA" id="ARBA00038966"/>
    </source>
</evidence>
<sequence length="280" mass="30548">MAAIISLKAQKHALRKAISATLKLMPTSVVADQSQAVMDRVLSLPSFQRCRSISCYLSMPSGELDTSSLILEILDRGKTLFVPKIESKDGHMDFLRVYGKDDLNSLPSGVWGIKEPEPFWQGSKRQNVLDTSCDGLDIILLPGVAFDQSLSRLGHGKGYYDRFITSYSSTGRPRPLLVALALREQVLEDNIVPVAAHDWKMDLVVTPDGILGQEASIKQETKAIQEQLRNTQQCHRGPKMKRTSSSSALRSEASLSGVPGVGGTQPTSTSAALKGEMTCF</sequence>
<dbReference type="GO" id="GO:0009396">
    <property type="term" value="P:folic acid-containing compound biosynthetic process"/>
    <property type="evidence" value="ECO:0007669"/>
    <property type="project" value="TreeGrafter"/>
</dbReference>
<evidence type="ECO:0000256" key="7">
    <source>
        <dbReference type="SAM" id="MobiDB-lite"/>
    </source>
</evidence>
<dbReference type="GO" id="GO:0035999">
    <property type="term" value="P:tetrahydrofolate interconversion"/>
    <property type="evidence" value="ECO:0007669"/>
    <property type="project" value="TreeGrafter"/>
</dbReference>
<evidence type="ECO:0000256" key="3">
    <source>
        <dbReference type="ARBA" id="ARBA00022840"/>
    </source>
</evidence>
<dbReference type="Pfam" id="PF01812">
    <property type="entry name" value="5-FTHF_cyc-lig"/>
    <property type="match status" value="1"/>
</dbReference>
<accession>A0A369KAN4</accession>
<dbReference type="STRING" id="39966.A0A369KAN4"/>
<reference evidence="8" key="1">
    <citation type="submission" date="2018-04" db="EMBL/GenBank/DDBJ databases">
        <title>Whole genome sequencing of Hypsizygus marmoreus.</title>
        <authorList>
            <person name="Choi I.-G."/>
            <person name="Min B."/>
            <person name="Kim J.-G."/>
            <person name="Kim S."/>
            <person name="Oh Y.-L."/>
            <person name="Kong W.-S."/>
            <person name="Park H."/>
            <person name="Jeong J."/>
            <person name="Song E.-S."/>
        </authorList>
    </citation>
    <scope>NUCLEOTIDE SEQUENCE [LARGE SCALE GENOMIC DNA]</scope>
    <source>
        <strain evidence="8">51987-8</strain>
    </source>
</reference>
<dbReference type="GO" id="GO:0005739">
    <property type="term" value="C:mitochondrion"/>
    <property type="evidence" value="ECO:0007669"/>
    <property type="project" value="TreeGrafter"/>
</dbReference>
<protein>
    <recommendedName>
        <fullName evidence="5 6">5-formyltetrahydrofolate cyclo-ligase</fullName>
        <ecNumber evidence="5 6">6.3.3.2</ecNumber>
    </recommendedName>
</protein>
<dbReference type="GO" id="GO:0046872">
    <property type="term" value="F:metal ion binding"/>
    <property type="evidence" value="ECO:0007669"/>
    <property type="project" value="UniProtKB-KW"/>
</dbReference>
<feature type="compositionally biased region" description="Low complexity" evidence="7">
    <location>
        <begin position="244"/>
        <end position="256"/>
    </location>
</feature>
<comment type="catalytic activity">
    <reaction evidence="4 6">
        <text>(6S)-5-formyl-5,6,7,8-tetrahydrofolate + ATP = (6R)-5,10-methenyltetrahydrofolate + ADP + phosphate</text>
        <dbReference type="Rhea" id="RHEA:10488"/>
        <dbReference type="ChEBI" id="CHEBI:30616"/>
        <dbReference type="ChEBI" id="CHEBI:43474"/>
        <dbReference type="ChEBI" id="CHEBI:57455"/>
        <dbReference type="ChEBI" id="CHEBI:57457"/>
        <dbReference type="ChEBI" id="CHEBI:456216"/>
        <dbReference type="EC" id="6.3.3.2"/>
    </reaction>
</comment>
<comment type="cofactor">
    <cofactor evidence="6">
        <name>Mg(2+)</name>
        <dbReference type="ChEBI" id="CHEBI:18420"/>
    </cofactor>
</comment>
<evidence type="ECO:0000313" key="8">
    <source>
        <dbReference type="EMBL" id="RDB29725.1"/>
    </source>
</evidence>
<evidence type="ECO:0000256" key="6">
    <source>
        <dbReference type="RuleBase" id="RU361279"/>
    </source>
</evidence>
<keyword evidence="6" id="KW-0479">Metal-binding</keyword>
<dbReference type="GO" id="GO:0030272">
    <property type="term" value="F:5-formyltetrahydrofolate cyclo-ligase activity"/>
    <property type="evidence" value="ECO:0007669"/>
    <property type="project" value="UniProtKB-EC"/>
</dbReference>
<comment type="similarity">
    <text evidence="1 6">Belongs to the 5-formyltetrahydrofolate cyclo-ligase family.</text>
</comment>
<proteinExistence type="inferred from homology"/>
<keyword evidence="6" id="KW-0460">Magnesium</keyword>
<dbReference type="InterPro" id="IPR024185">
    <property type="entry name" value="FTHF_cligase-like_sf"/>
</dbReference>
<dbReference type="InParanoid" id="A0A369KAN4"/>
<dbReference type="SUPFAM" id="SSF100950">
    <property type="entry name" value="NagB/RpiA/CoA transferase-like"/>
    <property type="match status" value="1"/>
</dbReference>
<dbReference type="PANTHER" id="PTHR23407">
    <property type="entry name" value="ATPASE INHIBITOR/5-FORMYLTETRAHYDROFOLATE CYCLO-LIGASE"/>
    <property type="match status" value="1"/>
</dbReference>
<evidence type="ECO:0000256" key="1">
    <source>
        <dbReference type="ARBA" id="ARBA00010638"/>
    </source>
</evidence>
<dbReference type="EMBL" id="LUEZ02000009">
    <property type="protein sequence ID" value="RDB29725.1"/>
    <property type="molecule type" value="Genomic_DNA"/>
</dbReference>
<evidence type="ECO:0000256" key="4">
    <source>
        <dbReference type="ARBA" id="ARBA00036539"/>
    </source>
</evidence>